<gene>
    <name evidence="8" type="ORF">AVDCRST_MAG21-1395</name>
</gene>
<dbReference type="PANTHER" id="PTHR35007">
    <property type="entry name" value="INTEGRAL MEMBRANE PROTEIN-RELATED"/>
    <property type="match status" value="1"/>
</dbReference>
<evidence type="ECO:0000256" key="1">
    <source>
        <dbReference type="ARBA" id="ARBA00004651"/>
    </source>
</evidence>
<dbReference type="EMBL" id="CADCUL010000139">
    <property type="protein sequence ID" value="CAA9379331.1"/>
    <property type="molecule type" value="Genomic_DNA"/>
</dbReference>
<name>A0A6J4N668_9ACTN</name>
<dbReference type="GO" id="GO:0005886">
    <property type="term" value="C:plasma membrane"/>
    <property type="evidence" value="ECO:0007669"/>
    <property type="project" value="UniProtKB-SubCell"/>
</dbReference>
<evidence type="ECO:0000256" key="5">
    <source>
        <dbReference type="ARBA" id="ARBA00023136"/>
    </source>
</evidence>
<evidence type="ECO:0000256" key="3">
    <source>
        <dbReference type="ARBA" id="ARBA00022692"/>
    </source>
</evidence>
<dbReference type="PANTHER" id="PTHR35007:SF2">
    <property type="entry name" value="PILUS ASSEMBLE PROTEIN"/>
    <property type="match status" value="1"/>
</dbReference>
<reference evidence="8" key="1">
    <citation type="submission" date="2020-02" db="EMBL/GenBank/DDBJ databases">
        <authorList>
            <person name="Meier V. D."/>
        </authorList>
    </citation>
    <scope>NUCLEOTIDE SEQUENCE</scope>
    <source>
        <strain evidence="8">AVDCRST_MAG21</strain>
    </source>
</reference>
<accession>A0A6J4N668</accession>
<sequence>MAALLGGLLGAVLGTGLALVIGRLAVSRRPSLESRVAPYIRDVPTIAPAWSPVTASDRPSSALAALVRPGIESAAERLERLLGGRESIRRRLERAGSTSSVESFRVSQVLWGLGGFGAALGVGLLGPVRQPGGAVTWLMVCLGSALAAILVRDSVLTRSVRRREQQIIAEFPVVADLLALAVAAGEGPVSALDRVIGTCRGALTDELRVVLAQSRTGVPLSAALDSFAARSGLAVVSRFAEGFAVAVERGTPLVDVLNAQAGDVREAGKRALIETGARKEIAMMIPVVFLIMPITLLFAFFPGVIGLRLLAP</sequence>
<keyword evidence="5 6" id="KW-0472">Membrane</keyword>
<evidence type="ECO:0000313" key="8">
    <source>
        <dbReference type="EMBL" id="CAA9379331.1"/>
    </source>
</evidence>
<feature type="transmembrane region" description="Helical" evidence="6">
    <location>
        <begin position="134"/>
        <end position="155"/>
    </location>
</feature>
<evidence type="ECO:0000256" key="4">
    <source>
        <dbReference type="ARBA" id="ARBA00022989"/>
    </source>
</evidence>
<organism evidence="8">
    <name type="scientific">uncultured Nocardioidaceae bacterium</name>
    <dbReference type="NCBI Taxonomy" id="253824"/>
    <lineage>
        <taxon>Bacteria</taxon>
        <taxon>Bacillati</taxon>
        <taxon>Actinomycetota</taxon>
        <taxon>Actinomycetes</taxon>
        <taxon>Propionibacteriales</taxon>
        <taxon>Nocardioidaceae</taxon>
        <taxon>environmental samples</taxon>
    </lineage>
</organism>
<proteinExistence type="predicted"/>
<dbReference type="AlphaFoldDB" id="A0A6J4N668"/>
<evidence type="ECO:0000259" key="7">
    <source>
        <dbReference type="Pfam" id="PF00482"/>
    </source>
</evidence>
<protein>
    <submittedName>
        <fullName evidence="8">Type II/IV secretion system protein TadC, associated with Flp pilus assembly</fullName>
    </submittedName>
</protein>
<evidence type="ECO:0000256" key="2">
    <source>
        <dbReference type="ARBA" id="ARBA00022475"/>
    </source>
</evidence>
<dbReference type="InterPro" id="IPR018076">
    <property type="entry name" value="T2SS_GspF_dom"/>
</dbReference>
<keyword evidence="2" id="KW-1003">Cell membrane</keyword>
<keyword evidence="3 6" id="KW-0812">Transmembrane</keyword>
<comment type="subcellular location">
    <subcellularLocation>
        <location evidence="1">Cell membrane</location>
        <topology evidence="1">Multi-pass membrane protein</topology>
    </subcellularLocation>
</comment>
<feature type="transmembrane region" description="Helical" evidence="6">
    <location>
        <begin position="6"/>
        <end position="26"/>
    </location>
</feature>
<dbReference type="Pfam" id="PF00482">
    <property type="entry name" value="T2SSF"/>
    <property type="match status" value="1"/>
</dbReference>
<evidence type="ECO:0000256" key="6">
    <source>
        <dbReference type="SAM" id="Phobius"/>
    </source>
</evidence>
<keyword evidence="4 6" id="KW-1133">Transmembrane helix</keyword>
<feature type="domain" description="Type II secretion system protein GspF" evidence="7">
    <location>
        <begin position="175"/>
        <end position="298"/>
    </location>
</feature>
<feature type="transmembrane region" description="Helical" evidence="6">
    <location>
        <begin position="287"/>
        <end position="311"/>
    </location>
</feature>
<feature type="transmembrane region" description="Helical" evidence="6">
    <location>
        <begin position="109"/>
        <end position="128"/>
    </location>
</feature>